<dbReference type="InterPro" id="IPR052907">
    <property type="entry name" value="Beta-lactamase/esterase"/>
</dbReference>
<keyword evidence="1" id="KW-1133">Transmembrane helix</keyword>
<dbReference type="EMBL" id="CAJOBA010005842">
    <property type="protein sequence ID" value="CAF3755932.1"/>
    <property type="molecule type" value="Genomic_DNA"/>
</dbReference>
<dbReference type="Proteomes" id="UP000677228">
    <property type="component" value="Unassembled WGS sequence"/>
</dbReference>
<dbReference type="Proteomes" id="UP000682733">
    <property type="component" value="Unassembled WGS sequence"/>
</dbReference>
<dbReference type="PANTHER" id="PTHR43319:SF3">
    <property type="entry name" value="BETA-LACTAMASE-RELATED DOMAIN-CONTAINING PROTEIN"/>
    <property type="match status" value="1"/>
</dbReference>
<dbReference type="EMBL" id="CAJNOK010005835">
    <property type="protein sequence ID" value="CAF0985595.1"/>
    <property type="molecule type" value="Genomic_DNA"/>
</dbReference>
<evidence type="ECO:0000313" key="5">
    <source>
        <dbReference type="Proteomes" id="UP000677228"/>
    </source>
</evidence>
<feature type="domain" description="Beta-lactamase-related" evidence="2">
    <location>
        <begin position="49"/>
        <end position="341"/>
    </location>
</feature>
<organism evidence="3 5">
    <name type="scientific">Didymodactylos carnosus</name>
    <dbReference type="NCBI Taxonomy" id="1234261"/>
    <lineage>
        <taxon>Eukaryota</taxon>
        <taxon>Metazoa</taxon>
        <taxon>Spiralia</taxon>
        <taxon>Gnathifera</taxon>
        <taxon>Rotifera</taxon>
        <taxon>Eurotatoria</taxon>
        <taxon>Bdelloidea</taxon>
        <taxon>Philodinida</taxon>
        <taxon>Philodinidae</taxon>
        <taxon>Didymodactylos</taxon>
    </lineage>
</organism>
<feature type="transmembrane region" description="Helical" evidence="1">
    <location>
        <begin position="6"/>
        <end position="23"/>
    </location>
</feature>
<keyword evidence="1" id="KW-0472">Membrane</keyword>
<gene>
    <name evidence="3" type="ORF">OVA965_LOCUS13811</name>
    <name evidence="4" type="ORF">TMI583_LOCUS13814</name>
</gene>
<evidence type="ECO:0000256" key="1">
    <source>
        <dbReference type="SAM" id="Phobius"/>
    </source>
</evidence>
<sequence>MTRYYYYYSIIIVVIVFFVKLECKDALTISGTVNDKWKLMGDLFEQNFLRQLDIGASVAIYHQGKLVVDLSGGWFDEQQTKVYTNDTLQLVFSVSKGIVAIAVALCVQNGLIDYDEKVIKYWPEYEQMEKGNTTVADIMSHRAGLPDVNATVKEWVNWKTMIQLLEKEKPTWAPGTAHGYHTLTYGWLAGELVRRVDPKNRTLGQFIREEIATRTSTEFYFGLDNELEYRVSPLVDPTNNASNDFNDLVVHQAEIPAANGITNARSLARIYASIIGDLPDGQKRLLNEATLARAIKSNTPVNEPDMTLFNSTTVFSMGFMLFGQEDPCLLGAFCGAFGHNGESNNIEKKTVSSL</sequence>
<name>A0A8S2DN76_9BILA</name>
<evidence type="ECO:0000313" key="3">
    <source>
        <dbReference type="EMBL" id="CAF0985595.1"/>
    </source>
</evidence>
<dbReference type="AlphaFoldDB" id="A0A8S2DN76"/>
<dbReference type="InterPro" id="IPR001466">
    <property type="entry name" value="Beta-lactam-related"/>
</dbReference>
<dbReference type="Gene3D" id="3.40.710.10">
    <property type="entry name" value="DD-peptidase/beta-lactamase superfamily"/>
    <property type="match status" value="1"/>
</dbReference>
<evidence type="ECO:0000313" key="4">
    <source>
        <dbReference type="EMBL" id="CAF3755932.1"/>
    </source>
</evidence>
<reference evidence="3" key="1">
    <citation type="submission" date="2021-02" db="EMBL/GenBank/DDBJ databases">
        <authorList>
            <person name="Nowell W R."/>
        </authorList>
    </citation>
    <scope>NUCLEOTIDE SEQUENCE</scope>
</reference>
<dbReference type="Pfam" id="PF00144">
    <property type="entry name" value="Beta-lactamase"/>
    <property type="match status" value="1"/>
</dbReference>
<proteinExistence type="predicted"/>
<keyword evidence="1" id="KW-0812">Transmembrane</keyword>
<comment type="caution">
    <text evidence="3">The sequence shown here is derived from an EMBL/GenBank/DDBJ whole genome shotgun (WGS) entry which is preliminary data.</text>
</comment>
<dbReference type="InterPro" id="IPR012338">
    <property type="entry name" value="Beta-lactam/transpept-like"/>
</dbReference>
<accession>A0A8S2DN76</accession>
<evidence type="ECO:0000259" key="2">
    <source>
        <dbReference type="Pfam" id="PF00144"/>
    </source>
</evidence>
<protein>
    <recommendedName>
        <fullName evidence="2">Beta-lactamase-related domain-containing protein</fullName>
    </recommendedName>
</protein>
<dbReference type="PANTHER" id="PTHR43319">
    <property type="entry name" value="BETA-LACTAMASE-RELATED"/>
    <property type="match status" value="1"/>
</dbReference>
<dbReference type="SUPFAM" id="SSF56601">
    <property type="entry name" value="beta-lactamase/transpeptidase-like"/>
    <property type="match status" value="1"/>
</dbReference>